<comment type="caution">
    <text evidence="2">The sequence shown here is derived from an EMBL/GenBank/DDBJ whole genome shotgun (WGS) entry which is preliminary data.</text>
</comment>
<dbReference type="InterPro" id="IPR002487">
    <property type="entry name" value="TF_Kbox"/>
</dbReference>
<dbReference type="GO" id="GO:0003700">
    <property type="term" value="F:DNA-binding transcription factor activity"/>
    <property type="evidence" value="ECO:0007669"/>
    <property type="project" value="InterPro"/>
</dbReference>
<dbReference type="GO" id="GO:0005634">
    <property type="term" value="C:nucleus"/>
    <property type="evidence" value="ECO:0007669"/>
    <property type="project" value="InterPro"/>
</dbReference>
<dbReference type="Pfam" id="PF01486">
    <property type="entry name" value="K-box"/>
    <property type="match status" value="1"/>
</dbReference>
<dbReference type="Proteomes" id="UP001229421">
    <property type="component" value="Unassembled WGS sequence"/>
</dbReference>
<sequence length="181" mass="20426">MFPRVPMCGEMKLSLIIYLYGILKLRTSCSSLVKGRSQANVAQQALKIMDQVSPYANRNHPIIVCSKVFQLMCVLSVEILLPLDSQLLGEELSGMNVNDLHRLETKLQMSLNDVRIKKEQILTDEIKEVNHKLHPGVALLLHYSWLSLNPDFQVSHELTASKWAIDQTSGSYSNTIQLLHG</sequence>
<evidence type="ECO:0000259" key="1">
    <source>
        <dbReference type="Pfam" id="PF01486"/>
    </source>
</evidence>
<dbReference type="AlphaFoldDB" id="A0AAD8K1L7"/>
<evidence type="ECO:0000313" key="2">
    <source>
        <dbReference type="EMBL" id="KAK1412631.1"/>
    </source>
</evidence>
<accession>A0AAD8K1L7</accession>
<proteinExistence type="predicted"/>
<feature type="domain" description="K-box" evidence="1">
    <location>
        <begin position="86"/>
        <end position="132"/>
    </location>
</feature>
<reference evidence="2" key="1">
    <citation type="journal article" date="2023" name="bioRxiv">
        <title>Improved chromosome-level genome assembly for marigold (Tagetes erecta).</title>
        <authorList>
            <person name="Jiang F."/>
            <person name="Yuan L."/>
            <person name="Wang S."/>
            <person name="Wang H."/>
            <person name="Xu D."/>
            <person name="Wang A."/>
            <person name="Fan W."/>
        </authorList>
    </citation>
    <scope>NUCLEOTIDE SEQUENCE</scope>
    <source>
        <strain evidence="2">WSJ</strain>
        <tissue evidence="2">Leaf</tissue>
    </source>
</reference>
<keyword evidence="3" id="KW-1185">Reference proteome</keyword>
<evidence type="ECO:0000313" key="3">
    <source>
        <dbReference type="Proteomes" id="UP001229421"/>
    </source>
</evidence>
<gene>
    <name evidence="2" type="ORF">QVD17_34031</name>
</gene>
<name>A0AAD8K1L7_TARER</name>
<protein>
    <recommendedName>
        <fullName evidence="1">K-box domain-containing protein</fullName>
    </recommendedName>
</protein>
<organism evidence="2 3">
    <name type="scientific">Tagetes erecta</name>
    <name type="common">African marigold</name>
    <dbReference type="NCBI Taxonomy" id="13708"/>
    <lineage>
        <taxon>Eukaryota</taxon>
        <taxon>Viridiplantae</taxon>
        <taxon>Streptophyta</taxon>
        <taxon>Embryophyta</taxon>
        <taxon>Tracheophyta</taxon>
        <taxon>Spermatophyta</taxon>
        <taxon>Magnoliopsida</taxon>
        <taxon>eudicotyledons</taxon>
        <taxon>Gunneridae</taxon>
        <taxon>Pentapetalae</taxon>
        <taxon>asterids</taxon>
        <taxon>campanulids</taxon>
        <taxon>Asterales</taxon>
        <taxon>Asteraceae</taxon>
        <taxon>Asteroideae</taxon>
        <taxon>Heliantheae alliance</taxon>
        <taxon>Tageteae</taxon>
        <taxon>Tagetes</taxon>
    </lineage>
</organism>
<dbReference type="EMBL" id="JAUHHV010000009">
    <property type="protein sequence ID" value="KAK1412631.1"/>
    <property type="molecule type" value="Genomic_DNA"/>
</dbReference>